<dbReference type="SUPFAM" id="SSF52266">
    <property type="entry name" value="SGNH hydrolase"/>
    <property type="match status" value="1"/>
</dbReference>
<evidence type="ECO:0000259" key="2">
    <source>
        <dbReference type="Pfam" id="PF13472"/>
    </source>
</evidence>
<feature type="domain" description="SGNH hydrolase-type esterase" evidence="2">
    <location>
        <begin position="157"/>
        <end position="364"/>
    </location>
</feature>
<sequence length="377" mass="36488">MSCAYWAPKSTTRTVSCPSGAVKGGPSGVGCGTAASLSAPCGPPRRGGPAPGRCAVPARTLAGMADHERDRADRRRAAPGAVLRRALTAGLLAALVAGCGGSGSPGPDAAPNPPAPAATTPAPTTPAPAPTTPTTPAPAPSTPAAPAPPPGAPLHVALGDSVAAGVGAAEGAGYVDLLHERLARCAPGAAPGCGTRLVDLSRLGATTGSVLRGQLPRLQDLAAREPVGLVTLDVGGNDVFGPVVGTCAQGDAAACTRRVAEVLDGVAADYDELLDGVRAAVGGDAALAVMTYYDPVPSCALAALAPLSERVLRGADGEPGLDDVIARAAREHGALVVDAAAVIGPDDLVGGADCLHPDGSGHAAIAGAFADALGAPG</sequence>
<proteinExistence type="predicted"/>
<feature type="compositionally biased region" description="Pro residues" evidence="1">
    <location>
        <begin position="123"/>
        <end position="152"/>
    </location>
</feature>
<dbReference type="AlphaFoldDB" id="A0A3A3YXD5"/>
<reference evidence="3 4" key="1">
    <citation type="submission" date="2018-09" db="EMBL/GenBank/DDBJ databases">
        <title>YIM 75000 draft genome.</title>
        <authorList>
            <person name="Tang S."/>
            <person name="Feng Y."/>
        </authorList>
    </citation>
    <scope>NUCLEOTIDE SEQUENCE [LARGE SCALE GENOMIC DNA]</scope>
    <source>
        <strain evidence="3 4">YIM 75000</strain>
    </source>
</reference>
<organism evidence="3 4">
    <name type="scientific">Vallicoccus soli</name>
    <dbReference type="NCBI Taxonomy" id="2339232"/>
    <lineage>
        <taxon>Bacteria</taxon>
        <taxon>Bacillati</taxon>
        <taxon>Actinomycetota</taxon>
        <taxon>Actinomycetes</taxon>
        <taxon>Motilibacterales</taxon>
        <taxon>Vallicoccaceae</taxon>
        <taxon>Vallicoccus</taxon>
    </lineage>
</organism>
<dbReference type="InterPro" id="IPR013830">
    <property type="entry name" value="SGNH_hydro"/>
</dbReference>
<keyword evidence="4" id="KW-1185">Reference proteome</keyword>
<dbReference type="OrthoDB" id="5180393at2"/>
<keyword evidence="3" id="KW-0378">Hydrolase</keyword>
<name>A0A3A3YXD5_9ACTN</name>
<evidence type="ECO:0000256" key="1">
    <source>
        <dbReference type="SAM" id="MobiDB-lite"/>
    </source>
</evidence>
<dbReference type="EMBL" id="QZEZ01000013">
    <property type="protein sequence ID" value="RJK92655.1"/>
    <property type="molecule type" value="Genomic_DNA"/>
</dbReference>
<feature type="region of interest" description="Disordered" evidence="1">
    <location>
        <begin position="102"/>
        <end position="153"/>
    </location>
</feature>
<protein>
    <submittedName>
        <fullName evidence="3">SGNH/GDSL hydrolase family protein</fullName>
    </submittedName>
</protein>
<dbReference type="Proteomes" id="UP000265614">
    <property type="component" value="Unassembled WGS sequence"/>
</dbReference>
<dbReference type="GO" id="GO:0016787">
    <property type="term" value="F:hydrolase activity"/>
    <property type="evidence" value="ECO:0007669"/>
    <property type="project" value="UniProtKB-KW"/>
</dbReference>
<dbReference type="CDD" id="cd00229">
    <property type="entry name" value="SGNH_hydrolase"/>
    <property type="match status" value="1"/>
</dbReference>
<dbReference type="Pfam" id="PF13472">
    <property type="entry name" value="Lipase_GDSL_2"/>
    <property type="match status" value="1"/>
</dbReference>
<gene>
    <name evidence="3" type="ORF">D5H78_18520</name>
</gene>
<accession>A0A3A3YXD5</accession>
<dbReference type="InterPro" id="IPR036514">
    <property type="entry name" value="SGNH_hydro_sf"/>
</dbReference>
<comment type="caution">
    <text evidence="3">The sequence shown here is derived from an EMBL/GenBank/DDBJ whole genome shotgun (WGS) entry which is preliminary data.</text>
</comment>
<evidence type="ECO:0000313" key="3">
    <source>
        <dbReference type="EMBL" id="RJK92655.1"/>
    </source>
</evidence>
<evidence type="ECO:0000313" key="4">
    <source>
        <dbReference type="Proteomes" id="UP000265614"/>
    </source>
</evidence>
<dbReference type="Gene3D" id="3.40.50.1110">
    <property type="entry name" value="SGNH hydrolase"/>
    <property type="match status" value="1"/>
</dbReference>